<evidence type="ECO:0000313" key="3">
    <source>
        <dbReference type="Proteomes" id="UP001626550"/>
    </source>
</evidence>
<accession>A0ABD2Q244</accession>
<dbReference type="AlphaFoldDB" id="A0ABD2Q244"/>
<proteinExistence type="predicted"/>
<sequence>MISAHKLRLRVRNNQRSFDQMQKNAKPSRISRLLNRLSTSKGFFSMHNISSTSDKPAPAPTISNQPRKNAYLGLGTQIRMAEEREIFLSSDEEASSSNKVSRFKTKLSASLGEFRYNLCSPAENLSSEFIAYLKSLKLPTLLLMALKPEQHVATNVRSNCTVFVLSGGSNFDNGSQFRMCYIQNYPFQLAVLVSWLEQLAEYMKESRSKKQHEFLPLVHGVLIKFKSFAHKLLHYLTDIQKSSLRTLNYRKFRSNDSDDEDQSTSQSYKPLQTVALEYDAVMYSDTQQFSWNLLLPDPRLYALKSLPNGSMSELSSSIEFSHRKSSSYSSTESGLESLDSFTQPRIRILYTNLRDFRSIDADPFPPKKLHADLFDDLLVISETDAEFSETQKIQVKESIELNQMWIAPMASHQSHQEKRPSQPSLESRLGVHRQTRSFDMSEVGEYALKIGWVGSKPYLMVFANEATLKQWTEKLEK</sequence>
<reference evidence="2 3" key="1">
    <citation type="submission" date="2024-11" db="EMBL/GenBank/DDBJ databases">
        <title>Adaptive evolution of stress response genes in parasites aligns with host niche diversity.</title>
        <authorList>
            <person name="Hahn C."/>
            <person name="Resl P."/>
        </authorList>
    </citation>
    <scope>NUCLEOTIDE SEQUENCE [LARGE SCALE GENOMIC DNA]</scope>
    <source>
        <strain evidence="2">EGGRZ-B1_66</strain>
        <tissue evidence="2">Body</tissue>
    </source>
</reference>
<dbReference type="Gene3D" id="2.30.29.30">
    <property type="entry name" value="Pleckstrin-homology domain (PH domain)/Phosphotyrosine-binding domain (PTB)"/>
    <property type="match status" value="1"/>
</dbReference>
<keyword evidence="3" id="KW-1185">Reference proteome</keyword>
<feature type="region of interest" description="Disordered" evidence="1">
    <location>
        <begin position="410"/>
        <end position="429"/>
    </location>
</feature>
<gene>
    <name evidence="2" type="ORF">Ciccas_007724</name>
</gene>
<comment type="caution">
    <text evidence="2">The sequence shown here is derived from an EMBL/GenBank/DDBJ whole genome shotgun (WGS) entry which is preliminary data.</text>
</comment>
<name>A0ABD2Q244_9PLAT</name>
<evidence type="ECO:0000256" key="1">
    <source>
        <dbReference type="SAM" id="MobiDB-lite"/>
    </source>
</evidence>
<dbReference type="Proteomes" id="UP001626550">
    <property type="component" value="Unassembled WGS sequence"/>
</dbReference>
<organism evidence="2 3">
    <name type="scientific">Cichlidogyrus casuarinus</name>
    <dbReference type="NCBI Taxonomy" id="1844966"/>
    <lineage>
        <taxon>Eukaryota</taxon>
        <taxon>Metazoa</taxon>
        <taxon>Spiralia</taxon>
        <taxon>Lophotrochozoa</taxon>
        <taxon>Platyhelminthes</taxon>
        <taxon>Monogenea</taxon>
        <taxon>Monopisthocotylea</taxon>
        <taxon>Dactylogyridea</taxon>
        <taxon>Ancyrocephalidae</taxon>
        <taxon>Cichlidogyrus</taxon>
    </lineage>
</organism>
<evidence type="ECO:0000313" key="2">
    <source>
        <dbReference type="EMBL" id="KAL3313669.1"/>
    </source>
</evidence>
<dbReference type="InterPro" id="IPR011993">
    <property type="entry name" value="PH-like_dom_sf"/>
</dbReference>
<protein>
    <submittedName>
        <fullName evidence="2">Uncharacterized protein</fullName>
    </submittedName>
</protein>
<dbReference type="EMBL" id="JBJKFK010001230">
    <property type="protein sequence ID" value="KAL3313669.1"/>
    <property type="molecule type" value="Genomic_DNA"/>
</dbReference>